<evidence type="ECO:0000313" key="2">
    <source>
        <dbReference type="Proteomes" id="UP001162881"/>
    </source>
</evidence>
<protein>
    <submittedName>
        <fullName evidence="1">Nitrogen fixation protein NifQ</fullName>
    </submittedName>
</protein>
<proteinExistence type="predicted"/>
<dbReference type="InterPro" id="IPR006975">
    <property type="entry name" value="NifQ"/>
</dbReference>
<evidence type="ECO:0000313" key="1">
    <source>
        <dbReference type="EMBL" id="MCJ2181943.1"/>
    </source>
</evidence>
<gene>
    <name evidence="1" type="ORF">MTR62_04390</name>
</gene>
<sequence length="208" mass="22884">MGRAEAIYAELLWQGGRARIDPVDVHLAASVLALAFYEAEVEGTSLAVATGLDGEELGELCRIAFPQVVLPEAGTPWVGREEQALRDILWMNCGAASVFELLMARLVARRCQRPNHLWQDLGFASRSELSMLMQLHFPRLALKNANDMKWKKFFYRMMCSSEGFRLCSVPVCAECDDFDACFGPEDGEALLARIANGKAPSSGMAGHA</sequence>
<dbReference type="RefSeq" id="WP_244017347.1">
    <property type="nucleotide sequence ID" value="NZ_JALHLF010000009.1"/>
</dbReference>
<dbReference type="Proteomes" id="UP001162881">
    <property type="component" value="Unassembled WGS sequence"/>
</dbReference>
<name>A0ABT0BAA4_9SPHN</name>
<accession>A0ABT0BAA4</accession>
<organism evidence="1 2">
    <name type="scientific">Novosphingobium organovorum</name>
    <dbReference type="NCBI Taxonomy" id="2930092"/>
    <lineage>
        <taxon>Bacteria</taxon>
        <taxon>Pseudomonadati</taxon>
        <taxon>Pseudomonadota</taxon>
        <taxon>Alphaproteobacteria</taxon>
        <taxon>Sphingomonadales</taxon>
        <taxon>Sphingomonadaceae</taxon>
        <taxon>Novosphingobium</taxon>
    </lineage>
</organism>
<dbReference type="Pfam" id="PF04891">
    <property type="entry name" value="NifQ"/>
    <property type="match status" value="1"/>
</dbReference>
<keyword evidence="2" id="KW-1185">Reference proteome</keyword>
<dbReference type="EMBL" id="JALHLF010000009">
    <property type="protein sequence ID" value="MCJ2181943.1"/>
    <property type="molecule type" value="Genomic_DNA"/>
</dbReference>
<reference evidence="1" key="1">
    <citation type="submission" date="2022-03" db="EMBL/GenBank/DDBJ databases">
        <title>Identification of a novel bacterium isolated from mangrove sediments.</title>
        <authorList>
            <person name="Pan X."/>
        </authorList>
    </citation>
    <scope>NUCLEOTIDE SEQUENCE</scope>
    <source>
        <strain evidence="1">B1949</strain>
    </source>
</reference>
<comment type="caution">
    <text evidence="1">The sequence shown here is derived from an EMBL/GenBank/DDBJ whole genome shotgun (WGS) entry which is preliminary data.</text>
</comment>